<protein>
    <recommendedName>
        <fullName evidence="4">Peptide chain release factor 1 (ERF1)</fullName>
    </recommendedName>
</protein>
<dbReference type="InterPro" id="IPR040701">
    <property type="entry name" value="Bact_RF_family2"/>
</dbReference>
<evidence type="ECO:0000256" key="1">
    <source>
        <dbReference type="SAM" id="MobiDB-lite"/>
    </source>
</evidence>
<dbReference type="Gene3D" id="3.30.1330.30">
    <property type="match status" value="1"/>
</dbReference>
<evidence type="ECO:0000313" key="3">
    <source>
        <dbReference type="Proteomes" id="UP001500467"/>
    </source>
</evidence>
<dbReference type="InterPro" id="IPR029064">
    <property type="entry name" value="Ribosomal_eL30-like_sf"/>
</dbReference>
<accession>A0ABP4FY95</accession>
<feature type="region of interest" description="Disordered" evidence="1">
    <location>
        <begin position="162"/>
        <end position="182"/>
    </location>
</feature>
<gene>
    <name evidence="2" type="ORF">GCM10009675_26960</name>
</gene>
<organism evidence="2 3">
    <name type="scientific">Prauserella alba</name>
    <dbReference type="NCBI Taxonomy" id="176898"/>
    <lineage>
        <taxon>Bacteria</taxon>
        <taxon>Bacillati</taxon>
        <taxon>Actinomycetota</taxon>
        <taxon>Actinomycetes</taxon>
        <taxon>Pseudonocardiales</taxon>
        <taxon>Pseudonocardiaceae</taxon>
        <taxon>Prauserella</taxon>
    </lineage>
</organism>
<evidence type="ECO:0008006" key="4">
    <source>
        <dbReference type="Google" id="ProtNLM"/>
    </source>
</evidence>
<sequence length="344" mass="37405">MRLAALRHVYEQPGPCATVYLEGRSPGEDAKEQTRLRWRELRERLQSQGAAESALEALDDALAPAISGEEQANGRVLVANAETVALQAPWDASLGGGDDAVWQELPHLGPYVREHARSIRELVVLASQTGATVRQLVIAEQHEPREVGSQDVEGSAYEQVHKPRGQAESHSRIQNRADEAVSQNAKDVVERLRKISSNFQPHVLVLAGETQGRQAIRAELHDELATILSETDRGGEGHNESDMALTDELLRIAEEAGERRAHQRSEQWQKALAHDLAVQGAQSVARAAELGAVETLLLEPGAEATREAFLLKTCSQTDAGVDLVASGSELDEGVGAILRYPVNF</sequence>
<dbReference type="EMBL" id="BAAALM010000008">
    <property type="protein sequence ID" value="GAA1206447.1"/>
    <property type="molecule type" value="Genomic_DNA"/>
</dbReference>
<dbReference type="RefSeq" id="WP_253858441.1">
    <property type="nucleotide sequence ID" value="NZ_BAAALM010000008.1"/>
</dbReference>
<dbReference type="Pfam" id="PF18844">
    <property type="entry name" value="baeRF_family2"/>
    <property type="match status" value="1"/>
</dbReference>
<proteinExistence type="predicted"/>
<keyword evidence="3" id="KW-1185">Reference proteome</keyword>
<evidence type="ECO:0000313" key="2">
    <source>
        <dbReference type="EMBL" id="GAA1206447.1"/>
    </source>
</evidence>
<reference evidence="3" key="1">
    <citation type="journal article" date="2019" name="Int. J. Syst. Evol. Microbiol.">
        <title>The Global Catalogue of Microorganisms (GCM) 10K type strain sequencing project: providing services to taxonomists for standard genome sequencing and annotation.</title>
        <authorList>
            <consortium name="The Broad Institute Genomics Platform"/>
            <consortium name="The Broad Institute Genome Sequencing Center for Infectious Disease"/>
            <person name="Wu L."/>
            <person name="Ma J."/>
        </authorList>
    </citation>
    <scope>NUCLEOTIDE SEQUENCE [LARGE SCALE GENOMIC DNA]</scope>
    <source>
        <strain evidence="3">JCM 13022</strain>
    </source>
</reference>
<comment type="caution">
    <text evidence="2">The sequence shown here is derived from an EMBL/GenBank/DDBJ whole genome shotgun (WGS) entry which is preliminary data.</text>
</comment>
<feature type="compositionally biased region" description="Basic and acidic residues" evidence="1">
    <location>
        <begin position="162"/>
        <end position="179"/>
    </location>
</feature>
<dbReference type="SUPFAM" id="SSF55315">
    <property type="entry name" value="L30e-like"/>
    <property type="match status" value="1"/>
</dbReference>
<dbReference type="Proteomes" id="UP001500467">
    <property type="component" value="Unassembled WGS sequence"/>
</dbReference>
<name>A0ABP4FY95_9PSEU</name>